<dbReference type="AlphaFoldDB" id="U4KK72"/>
<sequence>MSNYFSETDILNKINGLKGLSDTSLKDLTEIVTLIFSNLNANINNTNFQKLDFLSTSLLDKNSLKSEFQKPQDLSNNIINSLKEDLDTLRLNRQKNLISINQNY</sequence>
<proteinExistence type="predicted"/>
<evidence type="ECO:0000313" key="1">
    <source>
        <dbReference type="EMBL" id="CCV64074.1"/>
    </source>
</evidence>
<dbReference type="EMBL" id="FO681347">
    <property type="protein sequence ID" value="CCV64074.1"/>
    <property type="molecule type" value="Genomic_DNA"/>
</dbReference>
<reference evidence="1 2" key="1">
    <citation type="journal article" date="2013" name="J. Mol. Microbiol. Biotechnol.">
        <title>Analysis of the Complete Genomes of Acholeplasma brassicae , A. palmae and A. laidlawii and Their Comparison to the Obligate Parasites from ' Candidatus Phytoplasma'.</title>
        <authorList>
            <person name="Kube M."/>
            <person name="Siewert C."/>
            <person name="Migdoll A.M."/>
            <person name="Duduk B."/>
            <person name="Holz S."/>
            <person name="Rabus R."/>
            <person name="Seemuller E."/>
            <person name="Mitrovic J."/>
            <person name="Muller I."/>
            <person name="Buttner C."/>
            <person name="Reinhardt R."/>
        </authorList>
    </citation>
    <scope>NUCLEOTIDE SEQUENCE [LARGE SCALE GENOMIC DNA]</scope>
    <source>
        <strain evidence="1 2">J233</strain>
    </source>
</reference>
<dbReference type="Proteomes" id="UP000032740">
    <property type="component" value="Chromosome"/>
</dbReference>
<dbReference type="RefSeq" id="WP_026657328.1">
    <property type="nucleotide sequence ID" value="NC_022538.1"/>
</dbReference>
<keyword evidence="2" id="KW-1185">Reference proteome</keyword>
<dbReference type="HOGENOM" id="CLU_2244028_0_0_14"/>
<protein>
    <submittedName>
        <fullName evidence="1">Uncharacterized protein</fullName>
    </submittedName>
</protein>
<accession>U4KK72</accession>
<evidence type="ECO:0000313" key="2">
    <source>
        <dbReference type="Proteomes" id="UP000032740"/>
    </source>
</evidence>
<dbReference type="KEGG" id="apal:BN85404970"/>
<name>U4KK72_ALTPJ</name>
<organism evidence="1 2">
    <name type="scientific">Alteracholeplasma palmae (strain ATCC 49389 / J233)</name>
    <name type="common">Acholeplasma palmae</name>
    <dbReference type="NCBI Taxonomy" id="1318466"/>
    <lineage>
        <taxon>Bacteria</taxon>
        <taxon>Bacillati</taxon>
        <taxon>Mycoplasmatota</taxon>
        <taxon>Mollicutes</taxon>
        <taxon>Acholeplasmatales</taxon>
        <taxon>Acholeplasmataceae</taxon>
        <taxon>Acholeplasma</taxon>
    </lineage>
</organism>
<gene>
    <name evidence="1" type="ORF">BN85404970</name>
</gene>
<dbReference type="STRING" id="1318466.BN85404970"/>